<evidence type="ECO:0000313" key="3">
    <source>
        <dbReference type="Proteomes" id="UP001148614"/>
    </source>
</evidence>
<feature type="compositionally biased region" description="Basic and acidic residues" evidence="1">
    <location>
        <begin position="125"/>
        <end position="135"/>
    </location>
</feature>
<feature type="compositionally biased region" description="Acidic residues" evidence="1">
    <location>
        <begin position="46"/>
        <end position="57"/>
    </location>
</feature>
<dbReference type="AlphaFoldDB" id="A0A9W8NAG2"/>
<feature type="compositionally biased region" description="Polar residues" evidence="1">
    <location>
        <begin position="137"/>
        <end position="152"/>
    </location>
</feature>
<feature type="compositionally biased region" description="Basic and acidic residues" evidence="1">
    <location>
        <begin position="67"/>
        <end position="77"/>
    </location>
</feature>
<gene>
    <name evidence="2" type="ORF">NPX13_g7682</name>
</gene>
<evidence type="ECO:0000313" key="2">
    <source>
        <dbReference type="EMBL" id="KAJ3564923.1"/>
    </source>
</evidence>
<dbReference type="EMBL" id="JANPWZ010001553">
    <property type="protein sequence ID" value="KAJ3564923.1"/>
    <property type="molecule type" value="Genomic_DNA"/>
</dbReference>
<feature type="compositionally biased region" description="Polar residues" evidence="1">
    <location>
        <begin position="7"/>
        <end position="17"/>
    </location>
</feature>
<comment type="caution">
    <text evidence="2">The sequence shown here is derived from an EMBL/GenBank/DDBJ whole genome shotgun (WGS) entry which is preliminary data.</text>
</comment>
<name>A0A9W8NAG2_9PEZI</name>
<evidence type="ECO:0000256" key="1">
    <source>
        <dbReference type="SAM" id="MobiDB-lite"/>
    </source>
</evidence>
<accession>A0A9W8NAG2</accession>
<dbReference type="Proteomes" id="UP001148614">
    <property type="component" value="Unassembled WGS sequence"/>
</dbReference>
<keyword evidence="3" id="KW-1185">Reference proteome</keyword>
<reference evidence="2" key="1">
    <citation type="submission" date="2022-07" db="EMBL/GenBank/DDBJ databases">
        <title>Genome Sequence of Xylaria arbuscula.</title>
        <authorList>
            <person name="Buettner E."/>
        </authorList>
    </citation>
    <scope>NUCLEOTIDE SEQUENCE</scope>
    <source>
        <strain evidence="2">VT107</strain>
    </source>
</reference>
<sequence>MAKATKRSSQNGQSNDGANRHDSLSNAAAPPKDEEHHGLLAGHESDGEDGLDDDSDDGIIVHPSRPSNEHDAEHDPLGPRTPRTPNRVHFDLTPTTIPPAANGTTTNNSIDSARELDSFDYFDQEPERGDRRDRTVYPTTMSNHGPSANVSGPSRDCAQPS</sequence>
<protein>
    <submittedName>
        <fullName evidence="2">Uncharacterized protein</fullName>
    </submittedName>
</protein>
<organism evidence="2 3">
    <name type="scientific">Xylaria arbuscula</name>
    <dbReference type="NCBI Taxonomy" id="114810"/>
    <lineage>
        <taxon>Eukaryota</taxon>
        <taxon>Fungi</taxon>
        <taxon>Dikarya</taxon>
        <taxon>Ascomycota</taxon>
        <taxon>Pezizomycotina</taxon>
        <taxon>Sordariomycetes</taxon>
        <taxon>Xylariomycetidae</taxon>
        <taxon>Xylariales</taxon>
        <taxon>Xylariaceae</taxon>
        <taxon>Xylaria</taxon>
    </lineage>
</organism>
<feature type="region of interest" description="Disordered" evidence="1">
    <location>
        <begin position="1"/>
        <end position="161"/>
    </location>
</feature>
<dbReference type="VEuPathDB" id="FungiDB:F4678DRAFT_421471"/>
<feature type="compositionally biased region" description="Polar residues" evidence="1">
    <location>
        <begin position="102"/>
        <end position="111"/>
    </location>
</feature>
<proteinExistence type="predicted"/>